<dbReference type="AlphaFoldDB" id="A0A1Q3FTA4"/>
<organism evidence="2">
    <name type="scientific">Culex tarsalis</name>
    <name type="common">Encephalitis mosquito</name>
    <dbReference type="NCBI Taxonomy" id="7177"/>
    <lineage>
        <taxon>Eukaryota</taxon>
        <taxon>Metazoa</taxon>
        <taxon>Ecdysozoa</taxon>
        <taxon>Arthropoda</taxon>
        <taxon>Hexapoda</taxon>
        <taxon>Insecta</taxon>
        <taxon>Pterygota</taxon>
        <taxon>Neoptera</taxon>
        <taxon>Endopterygota</taxon>
        <taxon>Diptera</taxon>
        <taxon>Nematocera</taxon>
        <taxon>Culicoidea</taxon>
        <taxon>Culicidae</taxon>
        <taxon>Culicinae</taxon>
        <taxon>Culicini</taxon>
        <taxon>Culex</taxon>
        <taxon>Culex</taxon>
    </lineage>
</organism>
<dbReference type="PANTHER" id="PTHR24114:SF50">
    <property type="entry name" value="RNI-LIKE PROTEIN"/>
    <property type="match status" value="1"/>
</dbReference>
<reference evidence="2" key="1">
    <citation type="submission" date="2017-01" db="EMBL/GenBank/DDBJ databases">
        <title>A deep insight into the sialotranscriptome of adult male and female Cluex tarsalis mosquitoes.</title>
        <authorList>
            <person name="Ribeiro J.M."/>
            <person name="Moreira F."/>
            <person name="Bernard K.A."/>
            <person name="Calvo E."/>
        </authorList>
    </citation>
    <scope>NUCLEOTIDE SEQUENCE</scope>
    <source>
        <strain evidence="2">Kern County</strain>
        <tissue evidence="2">Salivary glands</tissue>
    </source>
</reference>
<evidence type="ECO:0000256" key="1">
    <source>
        <dbReference type="SAM" id="MobiDB-lite"/>
    </source>
</evidence>
<dbReference type="InterPro" id="IPR052394">
    <property type="entry name" value="LRR-containing"/>
</dbReference>
<evidence type="ECO:0000313" key="2">
    <source>
        <dbReference type="EMBL" id="JAV30795.1"/>
    </source>
</evidence>
<dbReference type="PANTHER" id="PTHR24114">
    <property type="entry name" value="LEUCINE RICH REPEAT FAMILY PROTEIN"/>
    <property type="match status" value="1"/>
</dbReference>
<dbReference type="Pfam" id="PF13516">
    <property type="entry name" value="LRR_6"/>
    <property type="match status" value="1"/>
</dbReference>
<dbReference type="InterPro" id="IPR032675">
    <property type="entry name" value="LRR_dom_sf"/>
</dbReference>
<dbReference type="Gene3D" id="3.80.10.10">
    <property type="entry name" value="Ribonuclease Inhibitor"/>
    <property type="match status" value="1"/>
</dbReference>
<feature type="compositionally biased region" description="Pro residues" evidence="1">
    <location>
        <begin position="26"/>
        <end position="41"/>
    </location>
</feature>
<name>A0A1Q3FTA4_CULTA</name>
<feature type="region of interest" description="Disordered" evidence="1">
    <location>
        <begin position="1"/>
        <end position="60"/>
    </location>
</feature>
<feature type="compositionally biased region" description="Basic and acidic residues" evidence="1">
    <location>
        <begin position="1"/>
        <end position="16"/>
    </location>
</feature>
<feature type="region of interest" description="Disordered" evidence="1">
    <location>
        <begin position="529"/>
        <end position="554"/>
    </location>
</feature>
<sequence>METEKIPSKEDLKSEPPDVSASEPQESPPDVTPCNDPPESPPDVTESAHELPPDDALPQPVRLRICPFRGADSQSTIVDESEEFPEPVDPWKRLAEDPERDRKRSFMELYRTECRKYGVTPLGYVKDILGRVDTGLPEQVEVDLNRFGLSNLQTQIVLDCLAVACPERLALVDLRHNLLMSVPMAHAVANLLQAAQNIRELDLSHSRLSDDQVVAVLAKALSTSSIRKLNLARCHISDAGGAVLFGELVLSEIREVDVSWNRLEHRSGVAVGLFLAGCPTVEELNLEGNLLYVEKESIVPLLKQLTKNEGLKKLNLAWNALRGPLFGQALFKALTTCGLEVINLEMNYMQSEEAVFLLKIFKKCESLREIFLGGNFFAEDDLKELVKFFGRNPNMKVLSLGKYQFVNKIAGRLSRRFMNRDPSKTVTYQGVLMSNPPRPVDVPEMLLDRCRFLGLKPKKKKLKRDLGHLMLQLQQLDGGGTVLERDAFAAAVKKFRIKLDRPLLEALMDAFPTGKKQVDGAAMAAKYLGKYPTEPPPPKVKKAKKKKKGKKKKF</sequence>
<dbReference type="SUPFAM" id="SSF52047">
    <property type="entry name" value="RNI-like"/>
    <property type="match status" value="1"/>
</dbReference>
<protein>
    <submittedName>
        <fullName evidence="2">Putative leucine-rich repeat protein</fullName>
    </submittedName>
</protein>
<dbReference type="EMBL" id="GFDL01004250">
    <property type="protein sequence ID" value="JAV30795.1"/>
    <property type="molecule type" value="Transcribed_RNA"/>
</dbReference>
<feature type="compositionally biased region" description="Basic residues" evidence="1">
    <location>
        <begin position="539"/>
        <end position="554"/>
    </location>
</feature>
<accession>A0A1Q3FTA4</accession>
<dbReference type="InterPro" id="IPR001611">
    <property type="entry name" value="Leu-rich_rpt"/>
</dbReference>
<proteinExistence type="predicted"/>